<accession>A0A1B4V752</accession>
<sequence length="73" mass="8198">MHPVRRIAMTVEPRARFEVLSGSRDCGNRRVATGGRRHSRRIDMGKIIGWAVLIIFLIGLLVVLGFFKLIIPG</sequence>
<evidence type="ECO:0000313" key="3">
    <source>
        <dbReference type="Proteomes" id="UP000218899"/>
    </source>
</evidence>
<protein>
    <submittedName>
        <fullName evidence="2">Uncharacterized protein</fullName>
    </submittedName>
</protein>
<gene>
    <name evidence="2" type="ORF">SVA_2821</name>
</gene>
<evidence type="ECO:0000256" key="1">
    <source>
        <dbReference type="SAM" id="Phobius"/>
    </source>
</evidence>
<dbReference type="Pfam" id="PF25659">
    <property type="entry name" value="YohP"/>
    <property type="match status" value="1"/>
</dbReference>
<dbReference type="Proteomes" id="UP000218899">
    <property type="component" value="Chromosome"/>
</dbReference>
<dbReference type="EMBL" id="AP014936">
    <property type="protein sequence ID" value="BAU49369.1"/>
    <property type="molecule type" value="Genomic_DNA"/>
</dbReference>
<keyword evidence="3" id="KW-1185">Reference proteome</keyword>
<evidence type="ECO:0000313" key="2">
    <source>
        <dbReference type="EMBL" id="BAU49369.1"/>
    </source>
</evidence>
<keyword evidence="1" id="KW-0812">Transmembrane</keyword>
<dbReference type="KEGG" id="sva:SVA_2821"/>
<dbReference type="AlphaFoldDB" id="A0A1B4V752"/>
<feature type="transmembrane region" description="Helical" evidence="1">
    <location>
        <begin position="47"/>
        <end position="71"/>
    </location>
</feature>
<name>A0A1B4V752_9GAMM</name>
<keyword evidence="1" id="KW-0472">Membrane</keyword>
<proteinExistence type="predicted"/>
<dbReference type="InterPro" id="IPR057715">
    <property type="entry name" value="YohP-like"/>
</dbReference>
<keyword evidence="1" id="KW-1133">Transmembrane helix</keyword>
<organism evidence="2 3">
    <name type="scientific">Sulfurifustis variabilis</name>
    <dbReference type="NCBI Taxonomy" id="1675686"/>
    <lineage>
        <taxon>Bacteria</taxon>
        <taxon>Pseudomonadati</taxon>
        <taxon>Pseudomonadota</taxon>
        <taxon>Gammaproteobacteria</taxon>
        <taxon>Acidiferrobacterales</taxon>
        <taxon>Acidiferrobacteraceae</taxon>
        <taxon>Sulfurifustis</taxon>
    </lineage>
</organism>
<reference evidence="2 3" key="1">
    <citation type="submission" date="2015-08" db="EMBL/GenBank/DDBJ databases">
        <title>Complete genome sequence of Sulfurifustis variabilis.</title>
        <authorList>
            <person name="Miura A."/>
            <person name="Kojima H."/>
            <person name="Fukui M."/>
        </authorList>
    </citation>
    <scope>NUCLEOTIDE SEQUENCE [LARGE SCALE GENOMIC DNA]</scope>
    <source>
        <strain evidence="3">skN76</strain>
    </source>
</reference>